<feature type="coiled-coil region" evidence="1">
    <location>
        <begin position="746"/>
        <end position="815"/>
    </location>
</feature>
<reference evidence="4" key="1">
    <citation type="journal article" date="2019" name="Sci. Rep.">
        <title>Draft genome of Tanacetum cinerariifolium, the natural source of mosquito coil.</title>
        <authorList>
            <person name="Yamashiro T."/>
            <person name="Shiraishi A."/>
            <person name="Satake H."/>
            <person name="Nakayama K."/>
        </authorList>
    </citation>
    <scope>NUCLEOTIDE SEQUENCE</scope>
</reference>
<evidence type="ECO:0000256" key="2">
    <source>
        <dbReference type="SAM" id="MobiDB-lite"/>
    </source>
</evidence>
<dbReference type="AlphaFoldDB" id="A0A6L2NVF4"/>
<dbReference type="GO" id="GO:0003676">
    <property type="term" value="F:nucleic acid binding"/>
    <property type="evidence" value="ECO:0007669"/>
    <property type="project" value="InterPro"/>
</dbReference>
<dbReference type="PANTHER" id="PTHR42648">
    <property type="entry name" value="TRANSPOSASE, PUTATIVE-RELATED"/>
    <property type="match status" value="1"/>
</dbReference>
<dbReference type="EMBL" id="BKCJ010009941">
    <property type="protein sequence ID" value="GEU89329.1"/>
    <property type="molecule type" value="Genomic_DNA"/>
</dbReference>
<gene>
    <name evidence="4" type="ORF">Tci_061307</name>
</gene>
<name>A0A6L2NVF4_TANCI</name>
<accession>A0A6L2NVF4</accession>
<evidence type="ECO:0000313" key="4">
    <source>
        <dbReference type="EMBL" id="GEU89329.1"/>
    </source>
</evidence>
<feature type="region of interest" description="Disordered" evidence="2">
    <location>
        <begin position="918"/>
        <end position="945"/>
    </location>
</feature>
<dbReference type="Gene3D" id="3.30.420.10">
    <property type="entry name" value="Ribonuclease H-like superfamily/Ribonuclease H"/>
    <property type="match status" value="1"/>
</dbReference>
<proteinExistence type="predicted"/>
<dbReference type="SUPFAM" id="SSF53098">
    <property type="entry name" value="Ribonuclease H-like"/>
    <property type="match status" value="1"/>
</dbReference>
<feature type="compositionally biased region" description="Polar residues" evidence="2">
    <location>
        <begin position="848"/>
        <end position="859"/>
    </location>
</feature>
<dbReference type="InterPro" id="IPR025724">
    <property type="entry name" value="GAG-pre-integrase_dom"/>
</dbReference>
<dbReference type="InterPro" id="IPR012337">
    <property type="entry name" value="RNaseH-like_sf"/>
</dbReference>
<evidence type="ECO:0000256" key="1">
    <source>
        <dbReference type="SAM" id="Coils"/>
    </source>
</evidence>
<sequence length="1224" mass="138801">MNDRMMQSKKGKVDLSKALNAGLIITENIRLKPNKDPRAEVQLTDEHNVHANEQQHSVQSEPIYDTYLLEKVDCNITPDSTNMSHREGEIDQNAGKSHVSCPLLDPSFDNETTEFSNQSLENKSKIKKEIEVLETINIELEQSVAKLLAENEKLHKENKHLKQTYKDLYDSIKKTRVQTKDLNDSLVAQVNTKTVKNVNLKAQIQEKVFANVALKNELRKLKGNNVDTKFAKPSILGKPVLQPPRNQSVVRQPNAFKAERPNFSKLRLVSQVGVNNVLSKPVTPHYFPKVKESVLAKPHHVIAPRSSRNSQEELYEVNSRIKVLSPKTRNNIKPVEKKNNVIKPKRWISKGYRISPNKSSIVHEKPNTPRSCIGWKPTGRIFKTVGHTWIPTRKMFTDSTTVVDNEPLNGSNEDITNPYECEQTLNVSSCTLNLSAESLSLQMVAAAKLPILNPNEFDLWKMRIEQYFLMTDYSLWEVILNGDSPTPTRVIDGVVQPIAPTTAEQDCLPSEWRTHTLIWRNKADLEDQSLDDLFNNLKIHEAEVKSSSSTSHSTQNIAFVSSQNINSTNESVSDVPSVSVASTKPPASILPNVDNLSDTVIYSFFASLSNSLQLDNDDLKQIDADDLEKMDLKRGHFVRECKSHRDTKNKDTQRRTVLVETSTSNALVSQYDGVGSYDWSFQAHKEPTNYALMAFTSSSSSSSDNEVTPCTKACSKDYATLQSHYDKLTVDFRKSQFDVLLYKSGLESVEARLVAYQQNENVFEEDIKLLKLDVMLRDNALVELRKKFKKSEQERDELKHTLEKFQTSLKNLSKLLESQITDKTSLRYDNQMFTSTLFDCDELNSSESDVSVHTSPVHDSTTKTNKEMSQSNRPSIPIIEDWVFDSEDESEVLTRSRFVPLNAARLVTIVVPQTNVKHQRPAKHVVNKPHSPIRRPINHRPAPKNSNFHQKVITVKAKKVNAVKRTKRNWVWKHKCTVLDHVSRLISTSMTLKKFDYTNALGRSKHMTENISYLSDFEVINGGYVAFGGNPKGGKITVSHKCVKKKSSVLFTDTECVVLSSNFKLSDENHVLLRVPRENNMHNVDLKNIVPLGDLTCLFAKATLDESNLWHRRLGHINFKTMNKLFKGNLVRGLPSKVFENNHTCVACKKGKQHKASCKTKPISSISQPLQRMKGIKREFSVAITPQQNRVAERKNRTLIEAARTMLADLLLPILFWAEAVVEN</sequence>
<feature type="coiled-coil region" evidence="1">
    <location>
        <begin position="123"/>
        <end position="171"/>
    </location>
</feature>
<keyword evidence="1" id="KW-0175">Coiled coil</keyword>
<evidence type="ECO:0000259" key="3">
    <source>
        <dbReference type="Pfam" id="PF13976"/>
    </source>
</evidence>
<comment type="caution">
    <text evidence="4">The sequence shown here is derived from an EMBL/GenBank/DDBJ whole genome shotgun (WGS) entry which is preliminary data.</text>
</comment>
<dbReference type="Pfam" id="PF13976">
    <property type="entry name" value="gag_pre-integrs"/>
    <property type="match status" value="1"/>
</dbReference>
<protein>
    <submittedName>
        <fullName evidence="4">Ribonuclease H-like domain-containing protein</fullName>
    </submittedName>
</protein>
<feature type="compositionally biased region" description="Basic residues" evidence="2">
    <location>
        <begin position="918"/>
        <end position="942"/>
    </location>
</feature>
<dbReference type="InterPro" id="IPR039537">
    <property type="entry name" value="Retrotran_Ty1/copia-like"/>
</dbReference>
<feature type="region of interest" description="Disordered" evidence="2">
    <location>
        <begin position="848"/>
        <end position="872"/>
    </location>
</feature>
<organism evidence="4">
    <name type="scientific">Tanacetum cinerariifolium</name>
    <name type="common">Dalmatian daisy</name>
    <name type="synonym">Chrysanthemum cinerariifolium</name>
    <dbReference type="NCBI Taxonomy" id="118510"/>
    <lineage>
        <taxon>Eukaryota</taxon>
        <taxon>Viridiplantae</taxon>
        <taxon>Streptophyta</taxon>
        <taxon>Embryophyta</taxon>
        <taxon>Tracheophyta</taxon>
        <taxon>Spermatophyta</taxon>
        <taxon>Magnoliopsida</taxon>
        <taxon>eudicotyledons</taxon>
        <taxon>Gunneridae</taxon>
        <taxon>Pentapetalae</taxon>
        <taxon>asterids</taxon>
        <taxon>campanulids</taxon>
        <taxon>Asterales</taxon>
        <taxon>Asteraceae</taxon>
        <taxon>Asteroideae</taxon>
        <taxon>Anthemideae</taxon>
        <taxon>Anthemidinae</taxon>
        <taxon>Tanacetum</taxon>
    </lineage>
</organism>
<dbReference type="InterPro" id="IPR036397">
    <property type="entry name" value="RNaseH_sf"/>
</dbReference>
<dbReference type="PANTHER" id="PTHR42648:SF32">
    <property type="entry name" value="RIBONUCLEASE H-LIKE DOMAIN, GAG-PRE-INTEGRASE DOMAIN PROTEIN-RELATED"/>
    <property type="match status" value="1"/>
</dbReference>
<feature type="domain" description="GAG-pre-integrase" evidence="3">
    <location>
        <begin position="1097"/>
        <end position="1153"/>
    </location>
</feature>